<dbReference type="SMART" id="SM00354">
    <property type="entry name" value="HTH_LACI"/>
    <property type="match status" value="1"/>
</dbReference>
<reference evidence="6" key="1">
    <citation type="submission" date="2016-11" db="EMBL/GenBank/DDBJ databases">
        <authorList>
            <person name="Varghese N."/>
            <person name="Submissions S."/>
        </authorList>
    </citation>
    <scope>NUCLEOTIDE SEQUENCE [LARGE SCALE GENOMIC DNA]</scope>
    <source>
        <strain evidence="6">DSM 19858</strain>
    </source>
</reference>
<dbReference type="STRING" id="192903.SAMN04488513_107152"/>
<keyword evidence="2" id="KW-0238">DNA-binding</keyword>
<dbReference type="InterPro" id="IPR028082">
    <property type="entry name" value="Peripla_BP_I"/>
</dbReference>
<dbReference type="SUPFAM" id="SSF53822">
    <property type="entry name" value="Periplasmic binding protein-like I"/>
    <property type="match status" value="1"/>
</dbReference>
<dbReference type="EMBL" id="FQYU01000007">
    <property type="protein sequence ID" value="SHJ70327.1"/>
    <property type="molecule type" value="Genomic_DNA"/>
</dbReference>
<evidence type="ECO:0000313" key="5">
    <source>
        <dbReference type="EMBL" id="SHJ70327.1"/>
    </source>
</evidence>
<evidence type="ECO:0000256" key="3">
    <source>
        <dbReference type="ARBA" id="ARBA00023163"/>
    </source>
</evidence>
<evidence type="ECO:0000259" key="4">
    <source>
        <dbReference type="PROSITE" id="PS50932"/>
    </source>
</evidence>
<dbReference type="InterPro" id="IPR010982">
    <property type="entry name" value="Lambda_DNA-bd_dom_sf"/>
</dbReference>
<dbReference type="Gene3D" id="1.10.260.40">
    <property type="entry name" value="lambda repressor-like DNA-binding domains"/>
    <property type="match status" value="1"/>
</dbReference>
<dbReference type="SUPFAM" id="SSF47413">
    <property type="entry name" value="lambda repressor-like DNA-binding domains"/>
    <property type="match status" value="1"/>
</dbReference>
<name>A0A1M6LGL0_9FLAO</name>
<accession>A0A1M6LGL0</accession>
<keyword evidence="1" id="KW-0805">Transcription regulation</keyword>
<proteinExistence type="predicted"/>
<dbReference type="PANTHER" id="PTHR30146:SF144">
    <property type="entry name" value="LACI-FAMILY TRANSCRIPTION REGULATOR"/>
    <property type="match status" value="1"/>
</dbReference>
<dbReference type="PANTHER" id="PTHR30146">
    <property type="entry name" value="LACI-RELATED TRANSCRIPTIONAL REPRESSOR"/>
    <property type="match status" value="1"/>
</dbReference>
<gene>
    <name evidence="5" type="ORF">SAMN04488513_107152</name>
</gene>
<dbReference type="Pfam" id="PF13407">
    <property type="entry name" value="Peripla_BP_4"/>
    <property type="match status" value="1"/>
</dbReference>
<keyword evidence="6" id="KW-1185">Reference proteome</keyword>
<evidence type="ECO:0000313" key="6">
    <source>
        <dbReference type="Proteomes" id="UP000184543"/>
    </source>
</evidence>
<dbReference type="CDD" id="cd01392">
    <property type="entry name" value="HTH_LacI"/>
    <property type="match status" value="1"/>
</dbReference>
<dbReference type="InterPro" id="IPR025997">
    <property type="entry name" value="SBP_2_dom"/>
</dbReference>
<organism evidence="5 6">
    <name type="scientific">Pseudozobellia thermophila</name>
    <dbReference type="NCBI Taxonomy" id="192903"/>
    <lineage>
        <taxon>Bacteria</taxon>
        <taxon>Pseudomonadati</taxon>
        <taxon>Bacteroidota</taxon>
        <taxon>Flavobacteriia</taxon>
        <taxon>Flavobacteriales</taxon>
        <taxon>Flavobacteriaceae</taxon>
        <taxon>Pseudozobellia</taxon>
    </lineage>
</organism>
<dbReference type="GO" id="GO:0003700">
    <property type="term" value="F:DNA-binding transcription factor activity"/>
    <property type="evidence" value="ECO:0007669"/>
    <property type="project" value="TreeGrafter"/>
</dbReference>
<dbReference type="GO" id="GO:0000976">
    <property type="term" value="F:transcription cis-regulatory region binding"/>
    <property type="evidence" value="ECO:0007669"/>
    <property type="project" value="TreeGrafter"/>
</dbReference>
<evidence type="ECO:0000256" key="2">
    <source>
        <dbReference type="ARBA" id="ARBA00023125"/>
    </source>
</evidence>
<dbReference type="Gene3D" id="3.40.50.2300">
    <property type="match status" value="2"/>
</dbReference>
<dbReference type="InterPro" id="IPR000843">
    <property type="entry name" value="HTH_LacI"/>
</dbReference>
<feature type="domain" description="HTH lacI-type" evidence="4">
    <location>
        <begin position="1"/>
        <end position="47"/>
    </location>
</feature>
<evidence type="ECO:0000256" key="1">
    <source>
        <dbReference type="ARBA" id="ARBA00023015"/>
    </source>
</evidence>
<protein>
    <submittedName>
        <fullName evidence="5">Transcriptional regulator, LacI family</fullName>
    </submittedName>
</protein>
<dbReference type="Pfam" id="PF00356">
    <property type="entry name" value="LacI"/>
    <property type="match status" value="1"/>
</dbReference>
<keyword evidence="3" id="KW-0804">Transcription</keyword>
<sequence length="334" mass="38695">MAGVSKGTVDRVLHKRGKVSKEAHKKVNSVLNEIDFQPNPIARTLKKNKIYRICVLMPDCRIDPYWKPAEQGIREAINEFKPFGVLVDKFLYHPHERQSFESKSKEILASKPDVVLMAPLFQDESLKILKECRENKIRTALFNNYINTLNDEVFVGQDLYQSGKVAGGLIDKAVRGVSKVAIVHIDKEAHMQLKENGFMSYFEERGNEKKQFIIQSFESSDQRKFNCDVLHFLRQNPDISAIFITNSKAHRFIEVLQQKNTDIAVVGYDLLKENISYLRDGQIEFLIHQKPKRQAYLGISYFAEFFLFGKRVPQRMLLPIDIVTSENVDYYLEE</sequence>
<dbReference type="PROSITE" id="PS50932">
    <property type="entry name" value="HTH_LACI_2"/>
    <property type="match status" value="1"/>
</dbReference>
<dbReference type="Proteomes" id="UP000184543">
    <property type="component" value="Unassembled WGS sequence"/>
</dbReference>
<dbReference type="AlphaFoldDB" id="A0A1M6LGL0"/>